<sequence length="912" mass="102758">MHSLVQTVLNAVSNHSTFTMKRRRPDFCQQDRSRRRMAQVNKPPQSRRQLKELKPFYEKPANVETSSDIIKEARSSLRTVCTKRPFTPQDDKRTLFGGSPSKSPSDRPPSAFSLGARHFDGSDIRPKSNTRLTPLDHSPSQSLSPVSPSSSGESLPQLAKPPKPPPLDPSRPMSGKRRTHKLKSALSKDGSSVQILPQPLERRLSNPLPSPTPPTDDQLQRRVHSGPKERTRPPLEEGIPRVKSADSVPVHRKERERVKSSGSSRAESGYVSDRASSGSRSGDSSREEETAEEALYWNTKVNPVLERLVPEHTGFVQESEEARLCTSCKALYNVLDEGSMLGKACKRRRTALRAIFKLIDVSNPRVQLQAARLMMALGVSGNNLNMLSKLILKVSKDNNNDLLFLEDNILDLIMVLLQDLDFRTHSHELLVYLVGSIRFLTQNHSQILEQFVKLGTFRHVVRIMASVNEVNSQGGKLAKGSAGIMLQLLSTLRNFLNHKDHQTLFMSHHTISEICRSMELYPSDADITMHIARIFSKLTVIPECCTAVGEYPSAFQSLLALISRYQDQPDVVVRLSFALGNMTAKNDDFRYCLFNAENAMETLLNVLRHHFVKSLQKSKLTEENTVNSQNGNSEYTSSTNLMEDVLIKIIRVIANLSINNDIGPLIASNENCVDQLMQILDYKDVRTSEELVLNTVITINNLSFYDVIGSEIVERRMEISRLLLKLLMTDNMEGMIEAARVFGNLSRAAEVRDYLTSKKVDEMMVTLLDAQNREVVYTACGVLINLMADDCRRHILKEEGGIKKLIDVLVDFGRLDWQLAGMVCMTLWNYSENITSSVDCFGEQETGNLIDKLADFLDEDTAMETPEDIEWDAETREFMRSYWRTEFCPVASQLLDRVEKHQADLVPIGEAP</sequence>
<reference evidence="4" key="1">
    <citation type="submission" date="2025-08" db="UniProtKB">
        <authorList>
            <consortium name="RefSeq"/>
        </authorList>
    </citation>
    <scope>IDENTIFICATION</scope>
</reference>
<organism evidence="3 4">
    <name type="scientific">Acanthaster planci</name>
    <name type="common">Crown-of-thorns starfish</name>
    <dbReference type="NCBI Taxonomy" id="133434"/>
    <lineage>
        <taxon>Eukaryota</taxon>
        <taxon>Metazoa</taxon>
        <taxon>Echinodermata</taxon>
        <taxon>Eleutherozoa</taxon>
        <taxon>Asterozoa</taxon>
        <taxon>Asteroidea</taxon>
        <taxon>Valvatacea</taxon>
        <taxon>Valvatida</taxon>
        <taxon>Acanthasteridae</taxon>
        <taxon>Acanthaster</taxon>
    </lineage>
</organism>
<evidence type="ECO:0000256" key="2">
    <source>
        <dbReference type="SAM" id="MobiDB-lite"/>
    </source>
</evidence>
<keyword evidence="3" id="KW-1185">Reference proteome</keyword>
<dbReference type="InterPro" id="IPR011989">
    <property type="entry name" value="ARM-like"/>
</dbReference>
<feature type="compositionally biased region" description="Low complexity" evidence="2">
    <location>
        <begin position="272"/>
        <end position="282"/>
    </location>
</feature>
<gene>
    <name evidence="4" type="primary">LOC110974432</name>
</gene>
<accession>A0A8B7XLR0</accession>
<feature type="region of interest" description="Disordered" evidence="2">
    <location>
        <begin position="32"/>
        <end position="65"/>
    </location>
</feature>
<dbReference type="InterPro" id="IPR016024">
    <property type="entry name" value="ARM-type_fold"/>
</dbReference>
<evidence type="ECO:0000313" key="4">
    <source>
        <dbReference type="RefSeq" id="XP_022081749.1"/>
    </source>
</evidence>
<dbReference type="PANTHER" id="PTHR21356:SF1">
    <property type="entry name" value="ARMADILLO REPEAT-CONTAINING PROTEIN 2"/>
    <property type="match status" value="1"/>
</dbReference>
<dbReference type="AlphaFoldDB" id="A0A8B7XLR0"/>
<dbReference type="InterPro" id="IPR038905">
    <property type="entry name" value="ARMC2"/>
</dbReference>
<dbReference type="CTD" id="84071"/>
<feature type="region of interest" description="Disordered" evidence="2">
    <location>
        <begin position="80"/>
        <end position="291"/>
    </location>
</feature>
<dbReference type="OrthoDB" id="247006at2759"/>
<feature type="repeat" description="ARM" evidence="1">
    <location>
        <begin position="759"/>
        <end position="801"/>
    </location>
</feature>
<evidence type="ECO:0000256" key="1">
    <source>
        <dbReference type="PROSITE-ProRule" id="PRU00259"/>
    </source>
</evidence>
<feature type="compositionally biased region" description="Pro residues" evidence="2">
    <location>
        <begin position="159"/>
        <end position="169"/>
    </location>
</feature>
<feature type="compositionally biased region" description="Basic residues" evidence="2">
    <location>
        <begin position="174"/>
        <end position="183"/>
    </location>
</feature>
<dbReference type="Gene3D" id="1.25.10.10">
    <property type="entry name" value="Leucine-rich Repeat Variant"/>
    <property type="match status" value="2"/>
</dbReference>
<protein>
    <submittedName>
        <fullName evidence="4">Armadillo repeat-containing protein 2-like isoform X1</fullName>
    </submittedName>
</protein>
<feature type="compositionally biased region" description="Low complexity" evidence="2">
    <location>
        <begin position="138"/>
        <end position="158"/>
    </location>
</feature>
<dbReference type="PROSITE" id="PS50176">
    <property type="entry name" value="ARM_REPEAT"/>
    <property type="match status" value="1"/>
</dbReference>
<dbReference type="PANTHER" id="PTHR21356">
    <property type="entry name" value="ARMADILLO REPEAT CONTAINING 2"/>
    <property type="match status" value="1"/>
</dbReference>
<proteinExistence type="predicted"/>
<dbReference type="GeneID" id="110974432"/>
<feature type="compositionally biased region" description="Basic and acidic residues" evidence="2">
    <location>
        <begin position="226"/>
        <end position="259"/>
    </location>
</feature>
<dbReference type="InterPro" id="IPR000225">
    <property type="entry name" value="Armadillo"/>
</dbReference>
<dbReference type="SUPFAM" id="SSF48371">
    <property type="entry name" value="ARM repeat"/>
    <property type="match status" value="1"/>
</dbReference>
<dbReference type="KEGG" id="aplc:110974432"/>
<dbReference type="Proteomes" id="UP000694845">
    <property type="component" value="Unplaced"/>
</dbReference>
<dbReference type="GO" id="GO:0044782">
    <property type="term" value="P:cilium organization"/>
    <property type="evidence" value="ECO:0007669"/>
    <property type="project" value="TreeGrafter"/>
</dbReference>
<feature type="compositionally biased region" description="Basic and acidic residues" evidence="2">
    <location>
        <begin position="117"/>
        <end position="126"/>
    </location>
</feature>
<name>A0A8B7XLR0_ACAPL</name>
<dbReference type="RefSeq" id="XP_022081749.1">
    <property type="nucleotide sequence ID" value="XM_022226057.1"/>
</dbReference>
<dbReference type="SMART" id="SM00185">
    <property type="entry name" value="ARM"/>
    <property type="match status" value="2"/>
</dbReference>
<evidence type="ECO:0000313" key="3">
    <source>
        <dbReference type="Proteomes" id="UP000694845"/>
    </source>
</evidence>